<evidence type="ECO:0000313" key="1">
    <source>
        <dbReference type="EMBL" id="KUK76309.1"/>
    </source>
</evidence>
<feature type="non-terminal residue" evidence="1">
    <location>
        <position position="1"/>
    </location>
</feature>
<organism evidence="1 2">
    <name type="scientific">candidate division WS6 bacterium 34_10</name>
    <dbReference type="NCBI Taxonomy" id="1641389"/>
    <lineage>
        <taxon>Bacteria</taxon>
        <taxon>Candidatus Dojkabacteria</taxon>
    </lineage>
</organism>
<dbReference type="EMBL" id="LGGO01000172">
    <property type="protein sequence ID" value="KUK76309.1"/>
    <property type="molecule type" value="Genomic_DNA"/>
</dbReference>
<dbReference type="Proteomes" id="UP000053904">
    <property type="component" value="Unassembled WGS sequence"/>
</dbReference>
<evidence type="ECO:0000313" key="2">
    <source>
        <dbReference type="Proteomes" id="UP000053904"/>
    </source>
</evidence>
<gene>
    <name evidence="1" type="ORF">XD93_0992</name>
</gene>
<protein>
    <submittedName>
        <fullName evidence="1">Uncharacterized protein</fullName>
    </submittedName>
</protein>
<sequence length="61" mass="6979">GFTPEDQTNSSVLNRREIYYANMGQYPVLVVQGNSKYGILGRKLFGSQIDIYRSLQGFKPY</sequence>
<proteinExistence type="predicted"/>
<dbReference type="AlphaFoldDB" id="A0A101HG85"/>
<comment type="caution">
    <text evidence="1">The sequence shown here is derived from an EMBL/GenBank/DDBJ whole genome shotgun (WGS) entry which is preliminary data.</text>
</comment>
<reference evidence="2" key="1">
    <citation type="journal article" date="2015" name="MBio">
        <title>Genome-Resolved Metagenomic Analysis Reveals Roles for Candidate Phyla and Other Microbial Community Members in Biogeochemical Transformations in Oil Reservoirs.</title>
        <authorList>
            <person name="Hu P."/>
            <person name="Tom L."/>
            <person name="Singh A."/>
            <person name="Thomas B.C."/>
            <person name="Baker B.J."/>
            <person name="Piceno Y.M."/>
            <person name="Andersen G.L."/>
            <person name="Banfield J.F."/>
        </authorList>
    </citation>
    <scope>NUCLEOTIDE SEQUENCE [LARGE SCALE GENOMIC DNA]</scope>
</reference>
<accession>A0A101HG85</accession>
<name>A0A101HG85_9BACT</name>